<dbReference type="InterPro" id="IPR036291">
    <property type="entry name" value="NAD(P)-bd_dom_sf"/>
</dbReference>
<dbReference type="InterPro" id="IPR016040">
    <property type="entry name" value="NAD(P)-bd_dom"/>
</dbReference>
<dbReference type="PANTHER" id="PTHR43355:SF2">
    <property type="entry name" value="FLAVIN REDUCTASE (NADPH)"/>
    <property type="match status" value="1"/>
</dbReference>
<dbReference type="RefSeq" id="WP_032957582.1">
    <property type="nucleotide sequence ID" value="NZ_CP012077.1"/>
</dbReference>
<evidence type="ECO:0000259" key="1">
    <source>
        <dbReference type="Pfam" id="PF13460"/>
    </source>
</evidence>
<reference evidence="3" key="1">
    <citation type="submission" date="2017-10" db="EMBL/GenBank/DDBJ databases">
        <title>Whole genome sequencing of various Bordetella species.</title>
        <authorList>
            <person name="Weigand M.R."/>
            <person name="Loparev V."/>
            <person name="Peng Y."/>
            <person name="Bowden K.E."/>
            <person name="Tondella M.L."/>
            <person name="Williams M.M."/>
        </authorList>
    </citation>
    <scope>NUCLEOTIDE SEQUENCE [LARGE SCALE GENOMIC DNA]</scope>
    <source>
        <strain evidence="3">H720</strain>
    </source>
</reference>
<organism evidence="2 3">
    <name type="scientific">Bordetella hinzii</name>
    <dbReference type="NCBI Taxonomy" id="103855"/>
    <lineage>
        <taxon>Bacteria</taxon>
        <taxon>Pseudomonadati</taxon>
        <taxon>Pseudomonadota</taxon>
        <taxon>Betaproteobacteria</taxon>
        <taxon>Burkholderiales</taxon>
        <taxon>Alcaligenaceae</taxon>
        <taxon>Bordetella</taxon>
    </lineage>
</organism>
<evidence type="ECO:0000313" key="2">
    <source>
        <dbReference type="EMBL" id="AZW16775.1"/>
    </source>
</evidence>
<dbReference type="GO" id="GO:0016646">
    <property type="term" value="F:oxidoreductase activity, acting on the CH-NH group of donors, NAD or NADP as acceptor"/>
    <property type="evidence" value="ECO:0007669"/>
    <property type="project" value="TreeGrafter"/>
</dbReference>
<protein>
    <submittedName>
        <fullName evidence="2">NAD(P)-dependent oxidoreductase</fullName>
    </submittedName>
</protein>
<dbReference type="SUPFAM" id="SSF51735">
    <property type="entry name" value="NAD(P)-binding Rossmann-fold domains"/>
    <property type="match status" value="1"/>
</dbReference>
<dbReference type="Pfam" id="PF13460">
    <property type="entry name" value="NAD_binding_10"/>
    <property type="match status" value="1"/>
</dbReference>
<dbReference type="Proteomes" id="UP000282741">
    <property type="component" value="Chromosome"/>
</dbReference>
<evidence type="ECO:0000313" key="3">
    <source>
        <dbReference type="Proteomes" id="UP000282741"/>
    </source>
</evidence>
<dbReference type="CDD" id="cd05244">
    <property type="entry name" value="BVR-B_like_SDR_a"/>
    <property type="match status" value="1"/>
</dbReference>
<dbReference type="EMBL" id="CP024172">
    <property type="protein sequence ID" value="AZW16775.1"/>
    <property type="molecule type" value="Genomic_DNA"/>
</dbReference>
<name>A0AAN1RVU4_9BORD</name>
<dbReference type="InterPro" id="IPR051606">
    <property type="entry name" value="Polyketide_Oxido-like"/>
</dbReference>
<dbReference type="PANTHER" id="PTHR43355">
    <property type="entry name" value="FLAVIN REDUCTASE (NADPH)"/>
    <property type="match status" value="1"/>
</dbReference>
<accession>A0AAN1RVU4</accession>
<dbReference type="AlphaFoldDB" id="A0AAN1RVU4"/>
<dbReference type="Gene3D" id="3.40.50.720">
    <property type="entry name" value="NAD(P)-binding Rossmann-like Domain"/>
    <property type="match status" value="1"/>
</dbReference>
<feature type="domain" description="NAD(P)-binding" evidence="1">
    <location>
        <begin position="7"/>
        <end position="192"/>
    </location>
</feature>
<gene>
    <name evidence="2" type="ORF">CS347_08340</name>
</gene>
<sequence length="203" mass="21214">MKVALIGITGRVGSRLADELLRRGHQVTGIARQPAEVAPRQGLTVRQGDAAAPAALAPLLAGHDAVISAGRFVSMDAGALLAAVKEAGVPRLLVVGGAGSLEVAPGRALIDTPEFPAAYKPEASAGARFLQTLRGETAVDWTFLSPAALFEPGTRTGHFRLGGDQLMADAAGNSHISMEDYAIALVDELETPRHSRRRFSVAY</sequence>
<proteinExistence type="predicted"/>